<dbReference type="OMA" id="CKAPWLE"/>
<dbReference type="Pfam" id="PF14497">
    <property type="entry name" value="GST_C_3"/>
    <property type="match status" value="1"/>
</dbReference>
<dbReference type="SUPFAM" id="SSF52833">
    <property type="entry name" value="Thioredoxin-like"/>
    <property type="match status" value="1"/>
</dbReference>
<name>A0A8T0EUG1_ARGBR</name>
<gene>
    <name evidence="9" type="ORF">HNY73_014752</name>
</gene>
<keyword evidence="5" id="KW-0808">Transferase</keyword>
<dbReference type="GO" id="GO:0042178">
    <property type="term" value="P:xenobiotic catabolic process"/>
    <property type="evidence" value="ECO:0007669"/>
    <property type="project" value="UniProtKB-ARBA"/>
</dbReference>
<reference evidence="9" key="1">
    <citation type="journal article" date="2020" name="bioRxiv">
        <title>Chromosome-level reference genome of the European wasp spider Argiope bruennichi: a resource for studies on range expansion and evolutionary adaptation.</title>
        <authorList>
            <person name="Sheffer M.M."/>
            <person name="Hoppe A."/>
            <person name="Krehenwinkel H."/>
            <person name="Uhl G."/>
            <person name="Kuss A.W."/>
            <person name="Jensen L."/>
            <person name="Jensen C."/>
            <person name="Gillespie R.G."/>
            <person name="Hoff K.J."/>
            <person name="Prost S."/>
        </authorList>
    </citation>
    <scope>NUCLEOTIDE SEQUENCE</scope>
</reference>
<dbReference type="GO" id="GO:0004364">
    <property type="term" value="F:glutathione transferase activity"/>
    <property type="evidence" value="ECO:0007669"/>
    <property type="project" value="UniProtKB-EC"/>
</dbReference>
<dbReference type="PROSITE" id="PS50405">
    <property type="entry name" value="GST_CTER"/>
    <property type="match status" value="1"/>
</dbReference>
<dbReference type="PANTHER" id="PTHR11571:SF222">
    <property type="entry name" value="GLUTATHIONE TRANSFERASE"/>
    <property type="match status" value="1"/>
</dbReference>
<evidence type="ECO:0000256" key="4">
    <source>
        <dbReference type="ARBA" id="ARBA00012452"/>
    </source>
</evidence>
<protein>
    <recommendedName>
        <fullName evidence="4">glutathione transferase</fullName>
        <ecNumber evidence="4">2.5.1.18</ecNumber>
    </recommendedName>
</protein>
<evidence type="ECO:0000256" key="5">
    <source>
        <dbReference type="ARBA" id="ARBA00022679"/>
    </source>
</evidence>
<dbReference type="Gene3D" id="1.20.1050.130">
    <property type="match status" value="1"/>
</dbReference>
<accession>A0A8T0EUG1</accession>
<comment type="subunit">
    <text evidence="3">Homodimer.</text>
</comment>
<dbReference type="InterPro" id="IPR036282">
    <property type="entry name" value="Glutathione-S-Trfase_C_sf"/>
</dbReference>
<dbReference type="OrthoDB" id="4951845at2759"/>
<comment type="caution">
    <text evidence="9">The sequence shown here is derived from an EMBL/GenBank/DDBJ whole genome shotgun (WGS) entry which is preliminary data.</text>
</comment>
<proteinExistence type="inferred from homology"/>
<comment type="function">
    <text evidence="1">Conjugation of reduced glutathione to a wide number of exogenous and endogenous hydrophobic electrophiles.</text>
</comment>
<evidence type="ECO:0000256" key="6">
    <source>
        <dbReference type="ARBA" id="ARBA00047960"/>
    </source>
</evidence>
<evidence type="ECO:0000256" key="3">
    <source>
        <dbReference type="ARBA" id="ARBA00011738"/>
    </source>
</evidence>
<feature type="domain" description="GST C-terminal" evidence="8">
    <location>
        <begin position="88"/>
        <end position="214"/>
    </location>
</feature>
<dbReference type="AlphaFoldDB" id="A0A8T0EUG1"/>
<sequence>MAKPILAYWDLRGRVEPIRYLLHYKKVDFEDKKYPLGGPGFQTWQKEKFSLGLDFPNLPYYIEGDIKLTQTIAIMRYLGHKHGLDGKTDEEKRRILVAEQQSIDFRDKFKSFVMGNEYETIGKEEFLKSVQPMFQQWEKFLGGRKFLAGDDMTYVDFLLYEAMDFYRLFHNIILDDYPLLKSYFNRIKNLPEMQAYMKSPSCKPWPIFGPYAKFGGFDNPPDHL</sequence>
<dbReference type="InterPro" id="IPR010987">
    <property type="entry name" value="Glutathione-S-Trfase_C-like"/>
</dbReference>
<dbReference type="InterPro" id="IPR050213">
    <property type="entry name" value="GST_superfamily"/>
</dbReference>
<dbReference type="SUPFAM" id="SSF47616">
    <property type="entry name" value="GST C-terminal domain-like"/>
    <property type="match status" value="1"/>
</dbReference>
<evidence type="ECO:0000313" key="10">
    <source>
        <dbReference type="Proteomes" id="UP000807504"/>
    </source>
</evidence>
<dbReference type="PROSITE" id="PS50404">
    <property type="entry name" value="GST_NTER"/>
    <property type="match status" value="1"/>
</dbReference>
<evidence type="ECO:0000259" key="7">
    <source>
        <dbReference type="PROSITE" id="PS50404"/>
    </source>
</evidence>
<dbReference type="InterPro" id="IPR036249">
    <property type="entry name" value="Thioredoxin-like_sf"/>
</dbReference>
<dbReference type="SFLD" id="SFLDG01205">
    <property type="entry name" value="AMPS.1"/>
    <property type="match status" value="1"/>
</dbReference>
<dbReference type="SFLD" id="SFLDG00363">
    <property type="entry name" value="AMPS_(cytGST):_Alpha-__Mu-__Pi"/>
    <property type="match status" value="1"/>
</dbReference>
<dbReference type="InterPro" id="IPR040079">
    <property type="entry name" value="Glutathione_S-Trfase"/>
</dbReference>
<keyword evidence="10" id="KW-1185">Reference proteome</keyword>
<dbReference type="GO" id="GO:0006749">
    <property type="term" value="P:glutathione metabolic process"/>
    <property type="evidence" value="ECO:0007669"/>
    <property type="project" value="TreeGrafter"/>
</dbReference>
<dbReference type="FunFam" id="1.20.1050.10:FF:000101">
    <property type="entry name" value="Glutathione S-transferase Mu 4"/>
    <property type="match status" value="1"/>
</dbReference>
<dbReference type="InterPro" id="IPR004045">
    <property type="entry name" value="Glutathione_S-Trfase_N"/>
</dbReference>
<dbReference type="EMBL" id="JABXBU010002072">
    <property type="protein sequence ID" value="KAF8777975.1"/>
    <property type="molecule type" value="Genomic_DNA"/>
</dbReference>
<organism evidence="9 10">
    <name type="scientific">Argiope bruennichi</name>
    <name type="common">Wasp spider</name>
    <name type="synonym">Aranea bruennichi</name>
    <dbReference type="NCBI Taxonomy" id="94029"/>
    <lineage>
        <taxon>Eukaryota</taxon>
        <taxon>Metazoa</taxon>
        <taxon>Ecdysozoa</taxon>
        <taxon>Arthropoda</taxon>
        <taxon>Chelicerata</taxon>
        <taxon>Arachnida</taxon>
        <taxon>Araneae</taxon>
        <taxon>Araneomorphae</taxon>
        <taxon>Entelegynae</taxon>
        <taxon>Araneoidea</taxon>
        <taxon>Araneidae</taxon>
        <taxon>Argiope</taxon>
    </lineage>
</organism>
<dbReference type="Proteomes" id="UP000807504">
    <property type="component" value="Unassembled WGS sequence"/>
</dbReference>
<comment type="similarity">
    <text evidence="2">Belongs to the GST superfamily. Mu family.</text>
</comment>
<evidence type="ECO:0000256" key="2">
    <source>
        <dbReference type="ARBA" id="ARBA00005861"/>
    </source>
</evidence>
<dbReference type="Pfam" id="PF02798">
    <property type="entry name" value="GST_N"/>
    <property type="match status" value="1"/>
</dbReference>
<dbReference type="InterPro" id="IPR004046">
    <property type="entry name" value="GST_C"/>
</dbReference>
<dbReference type="EC" id="2.5.1.18" evidence="4"/>
<evidence type="ECO:0000256" key="1">
    <source>
        <dbReference type="ARBA" id="ARBA00003701"/>
    </source>
</evidence>
<feature type="domain" description="GST N-terminal" evidence="7">
    <location>
        <begin position="2"/>
        <end position="86"/>
    </location>
</feature>
<reference evidence="9" key="2">
    <citation type="submission" date="2020-06" db="EMBL/GenBank/DDBJ databases">
        <authorList>
            <person name="Sheffer M."/>
        </authorList>
    </citation>
    <scope>NUCLEOTIDE SEQUENCE</scope>
</reference>
<comment type="catalytic activity">
    <reaction evidence="6">
        <text>RX + glutathione = an S-substituted glutathione + a halide anion + H(+)</text>
        <dbReference type="Rhea" id="RHEA:16437"/>
        <dbReference type="ChEBI" id="CHEBI:15378"/>
        <dbReference type="ChEBI" id="CHEBI:16042"/>
        <dbReference type="ChEBI" id="CHEBI:17792"/>
        <dbReference type="ChEBI" id="CHEBI:57925"/>
        <dbReference type="ChEBI" id="CHEBI:90779"/>
        <dbReference type="EC" id="2.5.1.18"/>
    </reaction>
</comment>
<dbReference type="PANTHER" id="PTHR11571">
    <property type="entry name" value="GLUTATHIONE S-TRANSFERASE"/>
    <property type="match status" value="1"/>
</dbReference>
<dbReference type="SFLD" id="SFLDS00019">
    <property type="entry name" value="Glutathione_Transferase_(cytos"/>
    <property type="match status" value="1"/>
</dbReference>
<evidence type="ECO:0000313" key="9">
    <source>
        <dbReference type="EMBL" id="KAF8777975.1"/>
    </source>
</evidence>
<evidence type="ECO:0000259" key="8">
    <source>
        <dbReference type="PROSITE" id="PS50405"/>
    </source>
</evidence>